<keyword evidence="3" id="KW-0274">FAD</keyword>
<dbReference type="InterPro" id="IPR021858">
    <property type="entry name" value="Fun_TF"/>
</dbReference>
<evidence type="ECO:0000313" key="8">
    <source>
        <dbReference type="EMBL" id="KAF4627072.1"/>
    </source>
</evidence>
<dbReference type="PROSITE" id="PS00463">
    <property type="entry name" value="ZN2_CY6_FUNGAL_1"/>
    <property type="match status" value="1"/>
</dbReference>
<dbReference type="Pfam" id="PF07992">
    <property type="entry name" value="Pyr_redox_2"/>
    <property type="match status" value="1"/>
</dbReference>
<dbReference type="InterPro" id="IPR036864">
    <property type="entry name" value="Zn2-C6_fun-type_DNA-bd_sf"/>
</dbReference>
<dbReference type="Gene3D" id="4.10.240.10">
    <property type="entry name" value="Zn(2)-C6 fungal-type DNA-binding domain"/>
    <property type="match status" value="1"/>
</dbReference>
<accession>A0A8H4VYL4</accession>
<dbReference type="GO" id="GO:0004174">
    <property type="term" value="F:electron-transferring-flavoprotein dehydrogenase activity"/>
    <property type="evidence" value="ECO:0007669"/>
    <property type="project" value="TreeGrafter"/>
</dbReference>
<dbReference type="PRINTS" id="PR00368">
    <property type="entry name" value="FADPNR"/>
</dbReference>
<organism evidence="8 9">
    <name type="scientific">Cudoniella acicularis</name>
    <dbReference type="NCBI Taxonomy" id="354080"/>
    <lineage>
        <taxon>Eukaryota</taxon>
        <taxon>Fungi</taxon>
        <taxon>Dikarya</taxon>
        <taxon>Ascomycota</taxon>
        <taxon>Pezizomycotina</taxon>
        <taxon>Leotiomycetes</taxon>
        <taxon>Helotiales</taxon>
        <taxon>Tricladiaceae</taxon>
        <taxon>Cudoniella</taxon>
    </lineage>
</organism>
<dbReference type="Pfam" id="PF00172">
    <property type="entry name" value="Zn_clus"/>
    <property type="match status" value="1"/>
</dbReference>
<protein>
    <recommendedName>
        <fullName evidence="7">Zn(2)-C6 fungal-type domain-containing protein</fullName>
    </recommendedName>
</protein>
<dbReference type="GO" id="GO:0005737">
    <property type="term" value="C:cytoplasm"/>
    <property type="evidence" value="ECO:0007669"/>
    <property type="project" value="TreeGrafter"/>
</dbReference>
<feature type="compositionally biased region" description="Polar residues" evidence="6">
    <location>
        <begin position="120"/>
        <end position="137"/>
    </location>
</feature>
<sequence>MSGPLRSKQGCWTCRLRKKKCDEAHPQCSTCESLSITCYGYGSKPEWMDGGEKERVMANSIKQIVKHTSRRKGTSRLGISGKRFLNHQPVQSKEPPLIQIAPKSRNDSPEHPSSSSPGSTTDFNSTPPSDTSKSSASLEEAAHLTVTTLSSISGNDCVLLMHFLDNVFPLQYPMYKPNLREGGRGWLLSLLLRTKPLYHAALALSVYHRRRLLLMLEPPHPCHAARLVEQENHLAICLTEFQETIRSVQQFVERTCPRNVMGIMASVVQLVFFELFAGHGDTWQIHLRAATAMFEQGCNEQMSGFGLGERANKVLTMNLPLTEADFAIADEVSIIRFQGCATIWLDIITSITLGTSPHLQAFHHRVISTASQIKMENVMGCENWVMLQIARISALHEQKTEALKAGYLDPIKFDQSAQDIRSEIEQGVTERALESFNMSECSLLHPSDTVLITKMFTYMASIYLHLVIYGYQNLDRLDTILSEAAALIRAHISCRLLPGFVCPLFFLASVARPEDKPLFRHFFSSAPLLDPLLEHRNIASFGKFADSWKKPDPLNGQKVAECSFYTPLIIAKYMAISHLLPKMSYILRIAASATQKALSIIFSFLTGGYFNEITDPTLALRTMKTIVILGGSFGGISTAHRILKQSAKTGPVKIILVTPNTHMYFNIATPRAIVSGQFADSQIFEPIAAGFKQYSDSQFEFILATAESLDIENKKVNITSESGSRALSYDILILATGSSQKGDAPFKGRGSTEATKDALHDFQARAKKANSIVIGGAGTTGVEAAGELGFEYGLSKKIILIASGPTILEPTPPSVQKTATKQLQALKVEIKLSTKIMGVAKTPDGREELTLSSGEKLTTDLYLPALGIKPNSSYVPANLLNGNGFVIVDEFLHVKGFKDIWAVGDISAVEKAKSMYTDKQSAHVAKNIALLLSNKPLLPYKPDPKEINAVPIGRKAGTGHMGNIKLPSFMVVMIKGKLYFSDKMAPMVNGTSA</sequence>
<gene>
    <name evidence="8" type="ORF">G7Y89_g11081</name>
</gene>
<dbReference type="InterPro" id="IPR001138">
    <property type="entry name" value="Zn2Cys6_DnaBD"/>
</dbReference>
<reference evidence="8 9" key="1">
    <citation type="submission" date="2020-03" db="EMBL/GenBank/DDBJ databases">
        <title>Draft Genome Sequence of Cudoniella acicularis.</title>
        <authorList>
            <person name="Buettner E."/>
            <person name="Kellner H."/>
        </authorList>
    </citation>
    <scope>NUCLEOTIDE SEQUENCE [LARGE SCALE GENOMIC DNA]</scope>
    <source>
        <strain evidence="8 9">DSM 108380</strain>
    </source>
</reference>
<evidence type="ECO:0000256" key="3">
    <source>
        <dbReference type="ARBA" id="ARBA00022827"/>
    </source>
</evidence>
<dbReference type="PROSITE" id="PS50048">
    <property type="entry name" value="ZN2_CY6_FUNGAL_2"/>
    <property type="match status" value="1"/>
</dbReference>
<dbReference type="CDD" id="cd00067">
    <property type="entry name" value="GAL4"/>
    <property type="match status" value="1"/>
</dbReference>
<dbReference type="SMART" id="SM00066">
    <property type="entry name" value="GAL4"/>
    <property type="match status" value="1"/>
</dbReference>
<comment type="similarity">
    <text evidence="1">Belongs to the FAD-dependent oxidoreductase family.</text>
</comment>
<evidence type="ECO:0000256" key="6">
    <source>
        <dbReference type="SAM" id="MobiDB-lite"/>
    </source>
</evidence>
<dbReference type="SUPFAM" id="SSF57701">
    <property type="entry name" value="Zn2/Cys6 DNA-binding domain"/>
    <property type="match status" value="1"/>
</dbReference>
<dbReference type="AlphaFoldDB" id="A0A8H4VYL4"/>
<feature type="region of interest" description="Disordered" evidence="6">
    <location>
        <begin position="66"/>
        <end position="137"/>
    </location>
</feature>
<dbReference type="InterPro" id="IPR036188">
    <property type="entry name" value="FAD/NAD-bd_sf"/>
</dbReference>
<evidence type="ECO:0000256" key="2">
    <source>
        <dbReference type="ARBA" id="ARBA00022630"/>
    </source>
</evidence>
<dbReference type="PANTHER" id="PTHR43735">
    <property type="entry name" value="APOPTOSIS-INDUCING FACTOR 1"/>
    <property type="match status" value="1"/>
</dbReference>
<dbReference type="EMBL" id="JAAMPI010001032">
    <property type="protein sequence ID" value="KAF4627072.1"/>
    <property type="molecule type" value="Genomic_DNA"/>
</dbReference>
<keyword evidence="9" id="KW-1185">Reference proteome</keyword>
<dbReference type="Pfam" id="PF11951">
    <property type="entry name" value="Fungal_trans_2"/>
    <property type="match status" value="1"/>
</dbReference>
<dbReference type="Proteomes" id="UP000566819">
    <property type="component" value="Unassembled WGS sequence"/>
</dbReference>
<dbReference type="GO" id="GO:0000981">
    <property type="term" value="F:DNA-binding transcription factor activity, RNA polymerase II-specific"/>
    <property type="evidence" value="ECO:0007669"/>
    <property type="project" value="InterPro"/>
</dbReference>
<evidence type="ECO:0000256" key="5">
    <source>
        <dbReference type="ARBA" id="ARBA00023242"/>
    </source>
</evidence>
<comment type="caution">
    <text evidence="8">The sequence shown here is derived from an EMBL/GenBank/DDBJ whole genome shotgun (WGS) entry which is preliminary data.</text>
</comment>
<dbReference type="PANTHER" id="PTHR43735:SF3">
    <property type="entry name" value="FERROPTOSIS SUPPRESSOR PROTEIN 1"/>
    <property type="match status" value="1"/>
</dbReference>
<name>A0A8H4VYL4_9HELO</name>
<dbReference type="Gene3D" id="3.50.50.100">
    <property type="match status" value="1"/>
</dbReference>
<evidence type="ECO:0000313" key="9">
    <source>
        <dbReference type="Proteomes" id="UP000566819"/>
    </source>
</evidence>
<dbReference type="SUPFAM" id="SSF51905">
    <property type="entry name" value="FAD/NAD(P)-binding domain"/>
    <property type="match status" value="2"/>
</dbReference>
<proteinExistence type="inferred from homology"/>
<feature type="domain" description="Zn(2)-C6 fungal-type" evidence="7">
    <location>
        <begin position="10"/>
        <end position="38"/>
    </location>
</feature>
<evidence type="ECO:0000256" key="4">
    <source>
        <dbReference type="ARBA" id="ARBA00023002"/>
    </source>
</evidence>
<evidence type="ECO:0000259" key="7">
    <source>
        <dbReference type="PROSITE" id="PS50048"/>
    </source>
</evidence>
<dbReference type="GO" id="GO:0008270">
    <property type="term" value="F:zinc ion binding"/>
    <property type="evidence" value="ECO:0007669"/>
    <property type="project" value="InterPro"/>
</dbReference>
<keyword evidence="4" id="KW-0560">Oxidoreductase</keyword>
<keyword evidence="5" id="KW-0539">Nucleus</keyword>
<dbReference type="GO" id="GO:0050660">
    <property type="term" value="F:flavin adenine dinucleotide binding"/>
    <property type="evidence" value="ECO:0007669"/>
    <property type="project" value="TreeGrafter"/>
</dbReference>
<dbReference type="InterPro" id="IPR023753">
    <property type="entry name" value="FAD/NAD-binding_dom"/>
</dbReference>
<evidence type="ECO:0000256" key="1">
    <source>
        <dbReference type="ARBA" id="ARBA00006442"/>
    </source>
</evidence>
<dbReference type="OrthoDB" id="5213892at2759"/>
<keyword evidence="2" id="KW-0285">Flavoprotein</keyword>